<proteinExistence type="predicted"/>
<dbReference type="InterPro" id="IPR013785">
    <property type="entry name" value="Aldolase_TIM"/>
</dbReference>
<dbReference type="InterPro" id="IPR004136">
    <property type="entry name" value="NMO"/>
</dbReference>
<dbReference type="AlphaFoldDB" id="A0A7V0Q6G4"/>
<dbReference type="Pfam" id="PF03060">
    <property type="entry name" value="NMO"/>
    <property type="match status" value="2"/>
</dbReference>
<dbReference type="GO" id="GO:0018580">
    <property type="term" value="F:nitronate monooxygenase activity"/>
    <property type="evidence" value="ECO:0007669"/>
    <property type="project" value="InterPro"/>
</dbReference>
<dbReference type="SUPFAM" id="SSF51412">
    <property type="entry name" value="Inosine monophosphate dehydrogenase (IMPDH)"/>
    <property type="match status" value="1"/>
</dbReference>
<dbReference type="Proteomes" id="UP000886381">
    <property type="component" value="Unassembled WGS sequence"/>
</dbReference>
<keyword evidence="4" id="KW-0503">Monooxygenase</keyword>
<evidence type="ECO:0000256" key="2">
    <source>
        <dbReference type="ARBA" id="ARBA00022643"/>
    </source>
</evidence>
<keyword evidence="2" id="KW-0288">FMN</keyword>
<protein>
    <submittedName>
        <fullName evidence="4">Nitronate monooxygenase</fullName>
    </submittedName>
</protein>
<comment type="caution">
    <text evidence="4">The sequence shown here is derived from an EMBL/GenBank/DDBJ whole genome shotgun (WGS) entry which is preliminary data.</text>
</comment>
<dbReference type="PANTHER" id="PTHR32332:SF18">
    <property type="entry name" value="2-NITROPROPANE DIOXYGENASE"/>
    <property type="match status" value="1"/>
</dbReference>
<dbReference type="PANTHER" id="PTHR32332">
    <property type="entry name" value="2-NITROPROPANE DIOXYGENASE"/>
    <property type="match status" value="1"/>
</dbReference>
<sequence length="363" mass="39624">MNPCTIPSLRIGELQAKIPIIQGGMSVGISLSGLASAVANEGGIGVIGAAGIGMLEPDFSTNFKEANKRALRKEIRKARKMTKGIIGVNLMVALSDFDELLLVVIEEGVDLVFLGAGLPLKVPFDGLKKASTKVVPIVSSARAASIIFRYWTKRYNHVPDAVVVEGPLAGGHLGFKKEQINDPNYSLEKIVKEVISVIKVFEEQFNKKIPVIAAGGIYSGTDIYRFIRMGASGVQMATRFVATHECDADIKFKEAYINCRKEDLIIIDSPVGLPGRAIRNKFLDEVSSGMRKPFKCPWKCLKTCDFRKTPYCIALALTNAKRGNLDEGFAFAGANAYKVDKIVSVKELIETLLMEYEKAAFKA</sequence>
<evidence type="ECO:0000256" key="1">
    <source>
        <dbReference type="ARBA" id="ARBA00022630"/>
    </source>
</evidence>
<dbReference type="EMBL" id="DRDR01000113">
    <property type="protein sequence ID" value="HDL60340.1"/>
    <property type="molecule type" value="Genomic_DNA"/>
</dbReference>
<reference evidence="4" key="1">
    <citation type="journal article" date="2020" name="mSystems">
        <title>Genome- and Community-Level Interaction Insights into Carbon Utilization and Element Cycling Functions of Hydrothermarchaeota in Hydrothermal Sediment.</title>
        <authorList>
            <person name="Zhou Z."/>
            <person name="Liu Y."/>
            <person name="Xu W."/>
            <person name="Pan J."/>
            <person name="Luo Z.H."/>
            <person name="Li M."/>
        </authorList>
    </citation>
    <scope>NUCLEOTIDE SEQUENCE [LARGE SCALE GENOMIC DNA]</scope>
    <source>
        <strain evidence="4">HyVt-28</strain>
    </source>
</reference>
<organism evidence="4">
    <name type="scientific">candidate division WOR-3 bacterium</name>
    <dbReference type="NCBI Taxonomy" id="2052148"/>
    <lineage>
        <taxon>Bacteria</taxon>
        <taxon>Bacteria division WOR-3</taxon>
    </lineage>
</organism>
<gene>
    <name evidence="4" type="ORF">ENH14_02670</name>
</gene>
<keyword evidence="3" id="KW-0560">Oxidoreductase</keyword>
<evidence type="ECO:0000313" key="4">
    <source>
        <dbReference type="EMBL" id="HDL60340.1"/>
    </source>
</evidence>
<dbReference type="CDD" id="cd04730">
    <property type="entry name" value="NPD_like"/>
    <property type="match status" value="1"/>
</dbReference>
<name>A0A7V0Q6G4_UNCW3</name>
<evidence type="ECO:0000256" key="3">
    <source>
        <dbReference type="ARBA" id="ARBA00023002"/>
    </source>
</evidence>
<dbReference type="Gene3D" id="3.20.20.70">
    <property type="entry name" value="Aldolase class I"/>
    <property type="match status" value="1"/>
</dbReference>
<keyword evidence="1" id="KW-0285">Flavoprotein</keyword>
<accession>A0A7V0Q6G4</accession>